<dbReference type="HAMAP" id="MF_00801">
    <property type="entry name" value="Endonuclease_5"/>
    <property type="match status" value="1"/>
</dbReference>
<comment type="catalytic activity">
    <reaction evidence="6">
        <text>Endonucleolytic cleavage at apurinic or apyrimidinic sites to products with a 5'-phosphate.</text>
        <dbReference type="EC" id="3.1.21.7"/>
    </reaction>
</comment>
<evidence type="ECO:0000256" key="2">
    <source>
        <dbReference type="ARBA" id="ARBA00022490"/>
    </source>
</evidence>
<dbReference type="Gene3D" id="3.30.2170.10">
    <property type="entry name" value="archaeoglobus fulgidus dsm 4304 superfamily"/>
    <property type="match status" value="1"/>
</dbReference>
<dbReference type="InterPro" id="IPR007581">
    <property type="entry name" value="Endonuclease-V"/>
</dbReference>
<comment type="cofactor">
    <cofactor evidence="6">
        <name>Mg(2+)</name>
        <dbReference type="ChEBI" id="CHEBI:18420"/>
    </cofactor>
</comment>
<feature type="binding site" evidence="6">
    <location>
        <position position="107"/>
    </location>
    <ligand>
        <name>Mg(2+)</name>
        <dbReference type="ChEBI" id="CHEBI:18420"/>
    </ligand>
</feature>
<evidence type="ECO:0000256" key="4">
    <source>
        <dbReference type="ARBA" id="ARBA00022759"/>
    </source>
</evidence>
<dbReference type="RefSeq" id="WP_341369382.1">
    <property type="nucleotide sequence ID" value="NZ_JBBPCO010000001.1"/>
</dbReference>
<dbReference type="Proteomes" id="UP001446205">
    <property type="component" value="Unassembled WGS sequence"/>
</dbReference>
<dbReference type="GO" id="GO:0043737">
    <property type="term" value="F:deoxyribonuclease V activity"/>
    <property type="evidence" value="ECO:0007669"/>
    <property type="project" value="UniProtKB-EC"/>
</dbReference>
<keyword evidence="5 6" id="KW-0378">Hydrolase</keyword>
<gene>
    <name evidence="6 7" type="primary">nfi</name>
    <name evidence="7" type="ORF">WOB96_00925</name>
</gene>
<comment type="function">
    <text evidence="6">DNA repair enzyme involved in the repair of deaminated bases. Selectively cleaves double-stranded DNA at the second phosphodiester bond 3' to a deoxyinosine leaving behind the intact lesion on the nicked DNA.</text>
</comment>
<proteinExistence type="inferred from homology"/>
<keyword evidence="4 6" id="KW-0255">Endonuclease</keyword>
<evidence type="ECO:0000313" key="8">
    <source>
        <dbReference type="Proteomes" id="UP001446205"/>
    </source>
</evidence>
<keyword evidence="6" id="KW-0460">Magnesium</keyword>
<dbReference type="NCBIfam" id="NF008629">
    <property type="entry name" value="PRK11617.1"/>
    <property type="match status" value="1"/>
</dbReference>
<sequence>MPIEFPTDAKAAFALQRKLAREVRLEACPSQVSLVAGCDAALSPDGREVLGVAVLLDYPGLHLLHLEVCRQPLTMPYVPGLLSFREGPAVLAALEALPQRPDLLLVDGAGIAHPRGLGIAAHLGVLLDLPAIGVAKSRLIGEELMPGPLRGDRAPLQHHGKTIGSILRTRDGVRPLYVSPGHRCTIAGAADWVLACGRGYRLPEPTRLADRLAAEHKRLLKEQGEAHSARQLL</sequence>
<dbReference type="EC" id="3.1.21.7" evidence="6"/>
<accession>A0ABU9D4T2</accession>
<comment type="similarity">
    <text evidence="6">Belongs to the endonuclease V family.</text>
</comment>
<comment type="subcellular location">
    <subcellularLocation>
        <location evidence="1 6">Cytoplasm</location>
    </subcellularLocation>
</comment>
<comment type="caution">
    <text evidence="7">The sequence shown here is derived from an EMBL/GenBank/DDBJ whole genome shotgun (WGS) entry which is preliminary data.</text>
</comment>
<name>A0ABU9D4T2_9PROT</name>
<feature type="site" description="Interaction with target DNA" evidence="6">
    <location>
        <position position="77"/>
    </location>
</feature>
<keyword evidence="8" id="KW-1185">Reference proteome</keyword>
<dbReference type="Pfam" id="PF04493">
    <property type="entry name" value="Endonuclease_5"/>
    <property type="match status" value="1"/>
</dbReference>
<evidence type="ECO:0000256" key="1">
    <source>
        <dbReference type="ARBA" id="ARBA00004496"/>
    </source>
</evidence>
<evidence type="ECO:0000256" key="3">
    <source>
        <dbReference type="ARBA" id="ARBA00022722"/>
    </source>
</evidence>
<dbReference type="PANTHER" id="PTHR28511">
    <property type="entry name" value="ENDONUCLEASE V"/>
    <property type="match status" value="1"/>
</dbReference>
<protein>
    <recommendedName>
        <fullName evidence="6">Endonuclease V</fullName>
        <ecNumber evidence="6">3.1.21.7</ecNumber>
    </recommendedName>
    <alternativeName>
        <fullName evidence="6">Deoxyinosine 3'endonuclease</fullName>
    </alternativeName>
    <alternativeName>
        <fullName evidence="6">Deoxyribonuclease V</fullName>
        <shortName evidence="6">DNase V</shortName>
    </alternativeName>
</protein>
<dbReference type="CDD" id="cd06559">
    <property type="entry name" value="Endonuclease_V"/>
    <property type="match status" value="1"/>
</dbReference>
<keyword evidence="6" id="KW-0479">Metal-binding</keyword>
<keyword evidence="6" id="KW-0234">DNA repair</keyword>
<organism evidence="7 8">
    <name type="scientific">Thermithiobacillus plumbiphilus</name>
    <dbReference type="NCBI Taxonomy" id="1729899"/>
    <lineage>
        <taxon>Bacteria</taxon>
        <taxon>Pseudomonadati</taxon>
        <taxon>Pseudomonadota</taxon>
        <taxon>Acidithiobacillia</taxon>
        <taxon>Acidithiobacillales</taxon>
        <taxon>Thermithiobacillaceae</taxon>
        <taxon>Thermithiobacillus</taxon>
    </lineage>
</organism>
<evidence type="ECO:0000313" key="7">
    <source>
        <dbReference type="EMBL" id="MEK8088316.1"/>
    </source>
</evidence>
<feature type="binding site" evidence="6">
    <location>
        <position position="39"/>
    </location>
    <ligand>
        <name>Mg(2+)</name>
        <dbReference type="ChEBI" id="CHEBI:18420"/>
    </ligand>
</feature>
<evidence type="ECO:0000256" key="6">
    <source>
        <dbReference type="HAMAP-Rule" id="MF_00801"/>
    </source>
</evidence>
<evidence type="ECO:0000256" key="5">
    <source>
        <dbReference type="ARBA" id="ARBA00022801"/>
    </source>
</evidence>
<keyword evidence="3 6" id="KW-0540">Nuclease</keyword>
<keyword evidence="2 6" id="KW-0963">Cytoplasm</keyword>
<reference evidence="7 8" key="1">
    <citation type="submission" date="2024-04" db="EMBL/GenBank/DDBJ databases">
        <authorList>
            <person name="Abashina T."/>
            <person name="Shaikin A."/>
        </authorList>
    </citation>
    <scope>NUCLEOTIDE SEQUENCE [LARGE SCALE GENOMIC DNA]</scope>
    <source>
        <strain evidence="7 8">AAFK</strain>
    </source>
</reference>
<dbReference type="EMBL" id="JBBPCO010000001">
    <property type="protein sequence ID" value="MEK8088316.1"/>
    <property type="molecule type" value="Genomic_DNA"/>
</dbReference>
<dbReference type="PANTHER" id="PTHR28511:SF1">
    <property type="entry name" value="ENDONUCLEASE V"/>
    <property type="match status" value="1"/>
</dbReference>
<keyword evidence="6" id="KW-0227">DNA damage</keyword>